<dbReference type="SMART" id="SM00419">
    <property type="entry name" value="HTH_CRP"/>
    <property type="match status" value="1"/>
</dbReference>
<evidence type="ECO:0000256" key="2">
    <source>
        <dbReference type="ARBA" id="ARBA00023125"/>
    </source>
</evidence>
<dbReference type="GO" id="GO:0003677">
    <property type="term" value="F:DNA binding"/>
    <property type="evidence" value="ECO:0007669"/>
    <property type="project" value="UniProtKB-KW"/>
</dbReference>
<evidence type="ECO:0000313" key="6">
    <source>
        <dbReference type="EMBL" id="SMC41814.1"/>
    </source>
</evidence>
<keyword evidence="7" id="KW-1185">Reference proteome</keyword>
<dbReference type="PROSITE" id="PS51063">
    <property type="entry name" value="HTH_CRP_2"/>
    <property type="match status" value="1"/>
</dbReference>
<keyword evidence="3" id="KW-0804">Transcription</keyword>
<dbReference type="STRING" id="371602.SAMN04487984_1022"/>
<dbReference type="InterPro" id="IPR036390">
    <property type="entry name" value="WH_DNA-bd_sf"/>
</dbReference>
<dbReference type="InterPro" id="IPR000595">
    <property type="entry name" value="cNMP-bd_dom"/>
</dbReference>
<dbReference type="Pfam" id="PF00027">
    <property type="entry name" value="cNMP_binding"/>
    <property type="match status" value="1"/>
</dbReference>
<evidence type="ECO:0000256" key="1">
    <source>
        <dbReference type="ARBA" id="ARBA00023015"/>
    </source>
</evidence>
<keyword evidence="2" id="KW-0238">DNA-binding</keyword>
<dbReference type="GO" id="GO:0003700">
    <property type="term" value="F:DNA-binding transcription factor activity"/>
    <property type="evidence" value="ECO:0007669"/>
    <property type="project" value="TreeGrafter"/>
</dbReference>
<dbReference type="Gene3D" id="2.60.120.10">
    <property type="entry name" value="Jelly Rolls"/>
    <property type="match status" value="1"/>
</dbReference>
<keyword evidence="6" id="KW-0418">Kinase</keyword>
<dbReference type="CDD" id="cd00038">
    <property type="entry name" value="CAP_ED"/>
    <property type="match status" value="1"/>
</dbReference>
<dbReference type="InterPro" id="IPR018490">
    <property type="entry name" value="cNMP-bd_dom_sf"/>
</dbReference>
<feature type="domain" description="Cyclic nucleotide-binding" evidence="4">
    <location>
        <begin position="18"/>
        <end position="138"/>
    </location>
</feature>
<keyword evidence="1" id="KW-0805">Transcription regulation</keyword>
<dbReference type="InterPro" id="IPR012318">
    <property type="entry name" value="HTH_CRP"/>
</dbReference>
<dbReference type="SUPFAM" id="SSF51206">
    <property type="entry name" value="cAMP-binding domain-like"/>
    <property type="match status" value="1"/>
</dbReference>
<dbReference type="GO" id="GO:0016301">
    <property type="term" value="F:kinase activity"/>
    <property type="evidence" value="ECO:0007669"/>
    <property type="project" value="UniProtKB-KW"/>
</dbReference>
<proteinExistence type="predicted"/>
<feature type="domain" description="HTH crp-type" evidence="5">
    <location>
        <begin position="152"/>
        <end position="225"/>
    </location>
</feature>
<reference evidence="7" key="1">
    <citation type="submission" date="2017-04" db="EMBL/GenBank/DDBJ databases">
        <authorList>
            <person name="Varghese N."/>
            <person name="Submissions S."/>
        </authorList>
    </citation>
    <scope>NUCLEOTIDE SEQUENCE [LARGE SCALE GENOMIC DNA]</scope>
    <source>
        <strain evidence="7">DSM 21500</strain>
    </source>
</reference>
<dbReference type="EMBL" id="FWXK01000005">
    <property type="protein sequence ID" value="SMC41814.1"/>
    <property type="molecule type" value="Genomic_DNA"/>
</dbReference>
<evidence type="ECO:0000313" key="7">
    <source>
        <dbReference type="Proteomes" id="UP000243884"/>
    </source>
</evidence>
<organism evidence="6 7">
    <name type="scientific">Aerococcus suis</name>
    <dbReference type="NCBI Taxonomy" id="371602"/>
    <lineage>
        <taxon>Bacteria</taxon>
        <taxon>Bacillati</taxon>
        <taxon>Bacillota</taxon>
        <taxon>Bacilli</taxon>
        <taxon>Lactobacillales</taxon>
        <taxon>Aerococcaceae</taxon>
        <taxon>Aerococcus</taxon>
    </lineage>
</organism>
<gene>
    <name evidence="6" type="ORF">SAMN04487984_1022</name>
</gene>
<dbReference type="GO" id="GO:0005829">
    <property type="term" value="C:cytosol"/>
    <property type="evidence" value="ECO:0007669"/>
    <property type="project" value="TreeGrafter"/>
</dbReference>
<dbReference type="SMART" id="SM00100">
    <property type="entry name" value="cNMP"/>
    <property type="match status" value="1"/>
</dbReference>
<keyword evidence="6" id="KW-0808">Transferase</keyword>
<evidence type="ECO:0000259" key="4">
    <source>
        <dbReference type="PROSITE" id="PS50042"/>
    </source>
</evidence>
<dbReference type="PROSITE" id="PS50042">
    <property type="entry name" value="CNMP_BINDING_3"/>
    <property type="match status" value="1"/>
</dbReference>
<dbReference type="InterPro" id="IPR036388">
    <property type="entry name" value="WH-like_DNA-bd_sf"/>
</dbReference>
<dbReference type="PANTHER" id="PTHR24567:SF74">
    <property type="entry name" value="HTH-TYPE TRANSCRIPTIONAL REGULATOR ARCR"/>
    <property type="match status" value="1"/>
</dbReference>
<evidence type="ECO:0000256" key="3">
    <source>
        <dbReference type="ARBA" id="ARBA00023163"/>
    </source>
</evidence>
<dbReference type="InterPro" id="IPR050397">
    <property type="entry name" value="Env_Response_Regulators"/>
</dbReference>
<dbReference type="SUPFAM" id="SSF46785">
    <property type="entry name" value="Winged helix' DNA-binding domain"/>
    <property type="match status" value="1"/>
</dbReference>
<sequence>MVNRDLEFYIEYLQNEEFFANFTSEQLNEIENSAVIHQYRKGQILFFQSDPKIYSYYLLKGLIKLERSDESGELLYVDYVTSHSFFPYSSVFGHREYIYNCYAATNIDILLIPNDVMERLIKENNHQMQYMFKQMAETVAFLEKRIQITAISSATDRVEHMLGLWKYDMARPVTDGSIIQYPLTINELAIVSGTTRETAGKVVRDLTEEGKIKFTRKAIYYYDCDYFDAMVE</sequence>
<dbReference type="InterPro" id="IPR014710">
    <property type="entry name" value="RmlC-like_jellyroll"/>
</dbReference>
<dbReference type="PANTHER" id="PTHR24567">
    <property type="entry name" value="CRP FAMILY TRANSCRIPTIONAL REGULATORY PROTEIN"/>
    <property type="match status" value="1"/>
</dbReference>
<dbReference type="Gene3D" id="1.10.10.10">
    <property type="entry name" value="Winged helix-like DNA-binding domain superfamily/Winged helix DNA-binding domain"/>
    <property type="match status" value="1"/>
</dbReference>
<dbReference type="AlphaFoldDB" id="A0A1W1Z095"/>
<accession>A0A1W1Z095</accession>
<name>A0A1W1Z095_9LACT</name>
<protein>
    <submittedName>
        <fullName evidence="6">cAMP-binding domain of CRP or a regulatory subunit of cAMP-dependent protein kinases</fullName>
    </submittedName>
</protein>
<dbReference type="Proteomes" id="UP000243884">
    <property type="component" value="Unassembled WGS sequence"/>
</dbReference>
<evidence type="ECO:0000259" key="5">
    <source>
        <dbReference type="PROSITE" id="PS51063"/>
    </source>
</evidence>
<dbReference type="RefSeq" id="WP_234983532.1">
    <property type="nucleotide sequence ID" value="NZ_FWXK01000005.1"/>
</dbReference>